<dbReference type="PROSITE" id="PS50005">
    <property type="entry name" value="TPR"/>
    <property type="match status" value="1"/>
</dbReference>
<evidence type="ECO:0000313" key="3">
    <source>
        <dbReference type="Proteomes" id="UP001206128"/>
    </source>
</evidence>
<dbReference type="InterPro" id="IPR019734">
    <property type="entry name" value="TPR_rpt"/>
</dbReference>
<dbReference type="PANTHER" id="PTHR12558:SF13">
    <property type="entry name" value="CELL DIVISION CYCLE PROTEIN 27 HOMOLOG"/>
    <property type="match status" value="1"/>
</dbReference>
<gene>
    <name evidence="2" type="ORF">LX83_005723</name>
</gene>
<dbReference type="GO" id="GO:0042802">
    <property type="term" value="F:identical protein binding"/>
    <property type="evidence" value="ECO:0007669"/>
    <property type="project" value="InterPro"/>
</dbReference>
<keyword evidence="3" id="KW-1185">Reference proteome</keyword>
<proteinExistence type="predicted"/>
<dbReference type="EMBL" id="JAMTCK010000015">
    <property type="protein sequence ID" value="MCP2168845.1"/>
    <property type="molecule type" value="Genomic_DNA"/>
</dbReference>
<dbReference type="RefSeq" id="WP_253777027.1">
    <property type="nucleotide sequence ID" value="NZ_JAMTCK010000015.1"/>
</dbReference>
<dbReference type="Pfam" id="PF07721">
    <property type="entry name" value="TPR_4"/>
    <property type="match status" value="1"/>
</dbReference>
<evidence type="ECO:0000313" key="2">
    <source>
        <dbReference type="EMBL" id="MCP2168845.1"/>
    </source>
</evidence>
<protein>
    <submittedName>
        <fullName evidence="2">Tetratricopeptide repeat-containing protein</fullName>
    </submittedName>
</protein>
<dbReference type="SUPFAM" id="SSF81901">
    <property type="entry name" value="HCP-like"/>
    <property type="match status" value="1"/>
</dbReference>
<comment type="caution">
    <text evidence="2">The sequence shown here is derived from an EMBL/GenBank/DDBJ whole genome shotgun (WGS) entry which is preliminary data.</text>
</comment>
<dbReference type="InterPro" id="IPR011717">
    <property type="entry name" value="TPR-4"/>
</dbReference>
<name>A0AAE3KIU5_9PSEU</name>
<feature type="repeat" description="TPR" evidence="1">
    <location>
        <begin position="165"/>
        <end position="198"/>
    </location>
</feature>
<reference evidence="2" key="1">
    <citation type="submission" date="2022-06" db="EMBL/GenBank/DDBJ databases">
        <title>Genomic Encyclopedia of Archaeal and Bacterial Type Strains, Phase II (KMG-II): from individual species to whole genera.</title>
        <authorList>
            <person name="Goeker M."/>
        </authorList>
    </citation>
    <scope>NUCLEOTIDE SEQUENCE</scope>
    <source>
        <strain evidence="2">DSM 43935</strain>
    </source>
</reference>
<dbReference type="AlphaFoldDB" id="A0AAE3KIU5"/>
<dbReference type="Pfam" id="PF13432">
    <property type="entry name" value="TPR_16"/>
    <property type="match status" value="1"/>
</dbReference>
<dbReference type="Gene3D" id="1.25.40.10">
    <property type="entry name" value="Tetratricopeptide repeat domain"/>
    <property type="match status" value="2"/>
</dbReference>
<dbReference type="Proteomes" id="UP001206128">
    <property type="component" value="Unassembled WGS sequence"/>
</dbReference>
<sequence>MHEDEPLTSRAEDLRHADRHAEAIEVLRAAVAAGECSAPRELAYALLGSDQPREALEVVKRAIRRGRTDLYSLLGSIASELDESRAAEDAYRKALGHGDLSALNDYGVFLRDEKRFVEAAEVLRRSADFGDVLAPSNLIHLYEDDLDDPETAIEVGEKYLAPDKPAVYTALAAAYAAVGRTGEAGELFQRAIELDAPRAHQKYAWFLWDHEEDLAACEREFWAAFDNDEEGWSYALGYFLVDRGRIDEARAVLEHGATWGDMNARELLAELETR</sequence>
<keyword evidence="1" id="KW-0802">TPR repeat</keyword>
<dbReference type="PANTHER" id="PTHR12558">
    <property type="entry name" value="CELL DIVISION CYCLE 16,23,27"/>
    <property type="match status" value="1"/>
</dbReference>
<organism evidence="2 3">
    <name type="scientific">Goodfellowiella coeruleoviolacea</name>
    <dbReference type="NCBI Taxonomy" id="334858"/>
    <lineage>
        <taxon>Bacteria</taxon>
        <taxon>Bacillati</taxon>
        <taxon>Actinomycetota</taxon>
        <taxon>Actinomycetes</taxon>
        <taxon>Pseudonocardiales</taxon>
        <taxon>Pseudonocardiaceae</taxon>
        <taxon>Goodfellowiella</taxon>
    </lineage>
</organism>
<accession>A0AAE3KIU5</accession>
<dbReference type="Pfam" id="PF13181">
    <property type="entry name" value="TPR_8"/>
    <property type="match status" value="1"/>
</dbReference>
<evidence type="ECO:0000256" key="1">
    <source>
        <dbReference type="PROSITE-ProRule" id="PRU00339"/>
    </source>
</evidence>
<dbReference type="InterPro" id="IPR011990">
    <property type="entry name" value="TPR-like_helical_dom_sf"/>
</dbReference>